<evidence type="ECO:0000313" key="1">
    <source>
        <dbReference type="EnsemblMetazoa" id="GPPI008528-PA"/>
    </source>
</evidence>
<protein>
    <submittedName>
        <fullName evidence="1">Uncharacterized protein</fullName>
    </submittedName>
</protein>
<evidence type="ECO:0000313" key="2">
    <source>
        <dbReference type="Proteomes" id="UP000092460"/>
    </source>
</evidence>
<reference evidence="1" key="2">
    <citation type="submission" date="2020-05" db="UniProtKB">
        <authorList>
            <consortium name="EnsemblMetazoa"/>
        </authorList>
    </citation>
    <scope>IDENTIFICATION</scope>
    <source>
        <strain evidence="1">IAEA</strain>
    </source>
</reference>
<keyword evidence="2" id="KW-1185">Reference proteome</keyword>
<dbReference type="EMBL" id="JXJN01003484">
    <property type="status" value="NOT_ANNOTATED_CDS"/>
    <property type="molecule type" value="Genomic_DNA"/>
</dbReference>
<organism evidence="1 2">
    <name type="scientific">Glossina palpalis gambiensis</name>
    <dbReference type="NCBI Taxonomy" id="67801"/>
    <lineage>
        <taxon>Eukaryota</taxon>
        <taxon>Metazoa</taxon>
        <taxon>Ecdysozoa</taxon>
        <taxon>Arthropoda</taxon>
        <taxon>Hexapoda</taxon>
        <taxon>Insecta</taxon>
        <taxon>Pterygota</taxon>
        <taxon>Neoptera</taxon>
        <taxon>Endopterygota</taxon>
        <taxon>Diptera</taxon>
        <taxon>Brachycera</taxon>
        <taxon>Muscomorpha</taxon>
        <taxon>Hippoboscoidea</taxon>
        <taxon>Glossinidae</taxon>
        <taxon>Glossina</taxon>
    </lineage>
</organism>
<dbReference type="Proteomes" id="UP000092460">
    <property type="component" value="Unassembled WGS sequence"/>
</dbReference>
<sequence length="174" mass="19990">MRMKSSSNNTRKLYNNNLALEETNCVALYVGTNERLVTTATAWVKKTSNEKRKRFFFIHNCNNLYNILDSIVVSIPACHAGDRGSIPRRGVFTLLIASNFFKFEGHFGFNCDFLKPMSSYMSLSNDYLEEQFKSITFSFRPYVNINDGTCPDVQCSLKITIYAKKAQCKNLFRL</sequence>
<name>A0A1B0ATZ6_9MUSC</name>
<dbReference type="EnsemblMetazoa" id="GPPI008528-RA">
    <property type="protein sequence ID" value="GPPI008528-PA"/>
    <property type="gene ID" value="GPPI008528"/>
</dbReference>
<proteinExistence type="predicted"/>
<reference evidence="2" key="1">
    <citation type="submission" date="2015-01" db="EMBL/GenBank/DDBJ databases">
        <authorList>
            <person name="Aksoy S."/>
            <person name="Warren W."/>
            <person name="Wilson R.K."/>
        </authorList>
    </citation>
    <scope>NUCLEOTIDE SEQUENCE [LARGE SCALE GENOMIC DNA]</scope>
    <source>
        <strain evidence="2">IAEA</strain>
    </source>
</reference>
<accession>A0A1B0ATZ6</accession>
<dbReference type="AlphaFoldDB" id="A0A1B0ATZ6"/>
<dbReference type="VEuPathDB" id="VectorBase:GPPI008528"/>